<sequence>MKDLNLARGVNMLQNKAYFRSKDEISTLTSSFYSLAQSLQGSYKEMELKNRRLEEEKRKAEKATQAKSDFLSTMSHEIRTPLNGVLGLAQIIKDESKEASTIEHSTIILESGQHLLTILNDILDYSKIEENKLTLEQEFFNVDRIINPVLKPLSQLASDKGISLKAHNKIPENTLLLGDRNRLTQILFNLTGNAIKFTSHGSVIIDLYLHKASNRFTISVIDSGIGIPKDKQKNIFKSFEQADTSTTRKYGGTGLGLAIVSKLVSLMKGNIDLESKEGEGSTFTITLPIEWKEQTLSPQIVQDTAHSDIDYPKLHVLIVDDNKVNGIVARNFCTRLGFTVELAENGKVAIAMLSEKDFDLVIMDNHMPEMNGIECTHYIRDQLSSDVIIFAYTADVFDEPHKAFLRAGANAVLTKPLQEQSFADALQTAFAKRKESGLGSPNTSNVTSIVRKPIRKLKVTEEELSNSQVLQEMADDHSGLIAIVETLVNDFRNLIPSLVETHEGEDHEGLRSALHAVKGMAMSLHMNNLTKLAVQLEEKAINKKPIETEKLQKLINLMLINISEGENIVRIASRHLNKDKGVS</sequence>
<evidence type="ECO:0000256" key="11">
    <source>
        <dbReference type="ARBA" id="ARBA00022840"/>
    </source>
</evidence>
<dbReference type="CDD" id="cd16922">
    <property type="entry name" value="HATPase_EvgS-ArcB-TorS-like"/>
    <property type="match status" value="1"/>
</dbReference>
<dbReference type="EMBL" id="BBSA01000024">
    <property type="protein sequence ID" value="GAM65802.1"/>
    <property type="molecule type" value="Genomic_DNA"/>
</dbReference>
<evidence type="ECO:0000313" key="21">
    <source>
        <dbReference type="EMBL" id="GAM65802.1"/>
    </source>
</evidence>
<feature type="coiled-coil region" evidence="17">
    <location>
        <begin position="36"/>
        <end position="66"/>
    </location>
</feature>
<keyword evidence="11" id="KW-0547">Nucleotide-binding</keyword>
<keyword evidence="17" id="KW-0175">Coiled coil</keyword>
<organism evidence="21 22">
    <name type="scientific">Vibrio ishigakensis</name>
    <dbReference type="NCBI Taxonomy" id="1481914"/>
    <lineage>
        <taxon>Bacteria</taxon>
        <taxon>Pseudomonadati</taxon>
        <taxon>Pseudomonadota</taxon>
        <taxon>Gammaproteobacteria</taxon>
        <taxon>Vibrionales</taxon>
        <taxon>Vibrionaceae</taxon>
        <taxon>Vibrio</taxon>
    </lineage>
</organism>
<dbReference type="GO" id="GO:0016787">
    <property type="term" value="F:hydrolase activity"/>
    <property type="evidence" value="ECO:0007669"/>
    <property type="project" value="UniProtKB-KW"/>
</dbReference>
<dbReference type="Pfam" id="PF00072">
    <property type="entry name" value="Response_reg"/>
    <property type="match status" value="1"/>
</dbReference>
<keyword evidence="6 16" id="KW-0597">Phosphoprotein</keyword>
<feature type="modified residue" description="Phosphohistidine" evidence="15">
    <location>
        <position position="515"/>
    </location>
</feature>
<evidence type="ECO:0000256" key="7">
    <source>
        <dbReference type="ARBA" id="ARBA00022679"/>
    </source>
</evidence>
<dbReference type="PROSITE" id="PS50894">
    <property type="entry name" value="HPT"/>
    <property type="match status" value="1"/>
</dbReference>
<keyword evidence="5" id="KW-0997">Cell inner membrane</keyword>
<evidence type="ECO:0000259" key="20">
    <source>
        <dbReference type="PROSITE" id="PS50894"/>
    </source>
</evidence>
<dbReference type="GO" id="GO:0000155">
    <property type="term" value="F:phosphorelay sensor kinase activity"/>
    <property type="evidence" value="ECO:0007669"/>
    <property type="project" value="InterPro"/>
</dbReference>
<reference evidence="21 22" key="2">
    <citation type="submission" date="2015-01" db="EMBL/GenBank/DDBJ databases">
        <authorList>
            <consortium name="NBRP consortium"/>
            <person name="Sawabe T."/>
            <person name="Meirelles P."/>
            <person name="Feng G."/>
            <person name="Sayaka M."/>
            <person name="Hattori M."/>
            <person name="Ohkuma M."/>
        </authorList>
    </citation>
    <scope>NUCLEOTIDE SEQUENCE [LARGE SCALE GENOMIC DNA]</scope>
    <source>
        <strain evidence="21 22">JCM19232</strain>
    </source>
</reference>
<reference evidence="21 22" key="1">
    <citation type="submission" date="2015-01" db="EMBL/GenBank/DDBJ databases">
        <title>Vibrio sp. C5 JCM 19232 whole genome shotgun sequence.</title>
        <authorList>
            <person name="Sawabe T."/>
            <person name="Meirelles P."/>
            <person name="Feng G."/>
            <person name="Sayaka M."/>
            <person name="Hattori M."/>
            <person name="Ohkuma M."/>
        </authorList>
    </citation>
    <scope>NUCLEOTIDE SEQUENCE [LARGE SCALE GENOMIC DNA]</scope>
    <source>
        <strain evidence="21 22">JCM19232</strain>
    </source>
</reference>
<dbReference type="InterPro" id="IPR036097">
    <property type="entry name" value="HisK_dim/P_sf"/>
</dbReference>
<dbReference type="SMART" id="SM00387">
    <property type="entry name" value="HATPase_c"/>
    <property type="match status" value="1"/>
</dbReference>
<evidence type="ECO:0000256" key="6">
    <source>
        <dbReference type="ARBA" id="ARBA00022553"/>
    </source>
</evidence>
<dbReference type="InterPro" id="IPR008207">
    <property type="entry name" value="Sig_transdc_His_kin_Hpt_dom"/>
</dbReference>
<dbReference type="Gene3D" id="3.30.565.10">
    <property type="entry name" value="Histidine kinase-like ATPase, C-terminal domain"/>
    <property type="match status" value="1"/>
</dbReference>
<keyword evidence="14" id="KW-0472">Membrane</keyword>
<evidence type="ECO:0000259" key="18">
    <source>
        <dbReference type="PROSITE" id="PS50109"/>
    </source>
</evidence>
<dbReference type="Pfam" id="PF01627">
    <property type="entry name" value="Hpt"/>
    <property type="match status" value="1"/>
</dbReference>
<dbReference type="Pfam" id="PF00512">
    <property type="entry name" value="HisKA"/>
    <property type="match status" value="1"/>
</dbReference>
<dbReference type="SUPFAM" id="SSF55874">
    <property type="entry name" value="ATPase domain of HSP90 chaperone/DNA topoisomerase II/histidine kinase"/>
    <property type="match status" value="1"/>
</dbReference>
<dbReference type="Gene3D" id="1.10.287.130">
    <property type="match status" value="1"/>
</dbReference>
<dbReference type="InterPro" id="IPR036641">
    <property type="entry name" value="HPT_dom_sf"/>
</dbReference>
<name>A0A0B8PM77_9VIBR</name>
<evidence type="ECO:0000256" key="10">
    <source>
        <dbReference type="ARBA" id="ARBA00022801"/>
    </source>
</evidence>
<dbReference type="InterPro" id="IPR001789">
    <property type="entry name" value="Sig_transdc_resp-reg_receiver"/>
</dbReference>
<dbReference type="PROSITE" id="PS50110">
    <property type="entry name" value="RESPONSE_REGULATORY"/>
    <property type="match status" value="1"/>
</dbReference>
<dbReference type="Pfam" id="PF02518">
    <property type="entry name" value="HATPase_c"/>
    <property type="match status" value="1"/>
</dbReference>
<evidence type="ECO:0000256" key="2">
    <source>
        <dbReference type="ARBA" id="ARBA00004429"/>
    </source>
</evidence>
<dbReference type="InterPro" id="IPR003661">
    <property type="entry name" value="HisK_dim/P_dom"/>
</dbReference>
<keyword evidence="9" id="KW-0418">Kinase</keyword>
<accession>A0A0B8PM77</accession>
<evidence type="ECO:0000313" key="22">
    <source>
        <dbReference type="Proteomes" id="UP000031670"/>
    </source>
</evidence>
<evidence type="ECO:0000256" key="14">
    <source>
        <dbReference type="ARBA" id="ARBA00023136"/>
    </source>
</evidence>
<keyword evidence="12" id="KW-1133">Transmembrane helix</keyword>
<evidence type="ECO:0000256" key="1">
    <source>
        <dbReference type="ARBA" id="ARBA00000085"/>
    </source>
</evidence>
<dbReference type="InterPro" id="IPR011006">
    <property type="entry name" value="CheY-like_superfamily"/>
</dbReference>
<dbReference type="EC" id="2.7.13.3" evidence="3"/>
<dbReference type="Gene3D" id="3.40.50.2300">
    <property type="match status" value="1"/>
</dbReference>
<evidence type="ECO:0000256" key="3">
    <source>
        <dbReference type="ARBA" id="ARBA00012438"/>
    </source>
</evidence>
<keyword evidence="4" id="KW-1003">Cell membrane</keyword>
<keyword evidence="8" id="KW-0812">Transmembrane</keyword>
<evidence type="ECO:0000256" key="9">
    <source>
        <dbReference type="ARBA" id="ARBA00022777"/>
    </source>
</evidence>
<dbReference type="GO" id="GO:0005886">
    <property type="term" value="C:plasma membrane"/>
    <property type="evidence" value="ECO:0007669"/>
    <property type="project" value="UniProtKB-SubCell"/>
</dbReference>
<feature type="modified residue" description="4-aspartylphosphate" evidence="16">
    <location>
        <position position="364"/>
    </location>
</feature>
<comment type="catalytic activity">
    <reaction evidence="1">
        <text>ATP + protein L-histidine = ADP + protein N-phospho-L-histidine.</text>
        <dbReference type="EC" id="2.7.13.3"/>
    </reaction>
</comment>
<evidence type="ECO:0000256" key="15">
    <source>
        <dbReference type="PROSITE-ProRule" id="PRU00110"/>
    </source>
</evidence>
<evidence type="ECO:0000256" key="8">
    <source>
        <dbReference type="ARBA" id="ARBA00022692"/>
    </source>
</evidence>
<dbReference type="InterPro" id="IPR005467">
    <property type="entry name" value="His_kinase_dom"/>
</dbReference>
<evidence type="ECO:0000256" key="5">
    <source>
        <dbReference type="ARBA" id="ARBA00022519"/>
    </source>
</evidence>
<gene>
    <name evidence="21" type="ORF">JCM19232_2730</name>
</gene>
<dbReference type="PANTHER" id="PTHR43047:SF78">
    <property type="entry name" value="SENSORY_REGULATORY PROTEIN RPFC"/>
    <property type="match status" value="1"/>
</dbReference>
<dbReference type="SUPFAM" id="SSF47226">
    <property type="entry name" value="Histidine-containing phosphotransfer domain, HPT domain"/>
    <property type="match status" value="1"/>
</dbReference>
<feature type="domain" description="HPt" evidence="20">
    <location>
        <begin position="476"/>
        <end position="572"/>
    </location>
</feature>
<comment type="subcellular location">
    <subcellularLocation>
        <location evidence="2">Cell inner membrane</location>
        <topology evidence="2">Multi-pass membrane protein</topology>
    </subcellularLocation>
</comment>
<dbReference type="CDD" id="cd00082">
    <property type="entry name" value="HisKA"/>
    <property type="match status" value="1"/>
</dbReference>
<keyword evidence="13" id="KW-0902">Two-component regulatory system</keyword>
<protein>
    <recommendedName>
        <fullName evidence="3">histidine kinase</fullName>
        <ecNumber evidence="3">2.7.13.3</ecNumber>
    </recommendedName>
</protein>
<dbReference type="InterPro" id="IPR003594">
    <property type="entry name" value="HATPase_dom"/>
</dbReference>
<dbReference type="SMART" id="SM00388">
    <property type="entry name" value="HisKA"/>
    <property type="match status" value="1"/>
</dbReference>
<dbReference type="FunFam" id="3.30.565.10:FF:000010">
    <property type="entry name" value="Sensor histidine kinase RcsC"/>
    <property type="match status" value="1"/>
</dbReference>
<evidence type="ECO:0000259" key="19">
    <source>
        <dbReference type="PROSITE" id="PS50110"/>
    </source>
</evidence>
<dbReference type="Gene3D" id="1.20.120.160">
    <property type="entry name" value="HPT domain"/>
    <property type="match status" value="1"/>
</dbReference>
<dbReference type="AlphaFoldDB" id="A0A0B8PM77"/>
<dbReference type="InterPro" id="IPR004358">
    <property type="entry name" value="Sig_transdc_His_kin-like_C"/>
</dbReference>
<evidence type="ECO:0000256" key="17">
    <source>
        <dbReference type="SAM" id="Coils"/>
    </source>
</evidence>
<dbReference type="InterPro" id="IPR036890">
    <property type="entry name" value="HATPase_C_sf"/>
</dbReference>
<proteinExistence type="predicted"/>
<keyword evidence="11" id="KW-0067">ATP-binding</keyword>
<dbReference type="PANTHER" id="PTHR43047">
    <property type="entry name" value="TWO-COMPONENT HISTIDINE PROTEIN KINASE"/>
    <property type="match status" value="1"/>
</dbReference>
<evidence type="ECO:0000256" key="16">
    <source>
        <dbReference type="PROSITE-ProRule" id="PRU00169"/>
    </source>
</evidence>
<dbReference type="PROSITE" id="PS50109">
    <property type="entry name" value="HIS_KIN"/>
    <property type="match status" value="1"/>
</dbReference>
<keyword evidence="10" id="KW-0378">Hydrolase</keyword>
<feature type="domain" description="Response regulatory" evidence="19">
    <location>
        <begin position="315"/>
        <end position="430"/>
    </location>
</feature>
<dbReference type="Proteomes" id="UP000031670">
    <property type="component" value="Unassembled WGS sequence"/>
</dbReference>
<dbReference type="PRINTS" id="PR00344">
    <property type="entry name" value="BCTRLSENSOR"/>
</dbReference>
<feature type="domain" description="Histidine kinase" evidence="18">
    <location>
        <begin position="73"/>
        <end position="291"/>
    </location>
</feature>
<evidence type="ECO:0000256" key="12">
    <source>
        <dbReference type="ARBA" id="ARBA00022989"/>
    </source>
</evidence>
<evidence type="ECO:0000256" key="4">
    <source>
        <dbReference type="ARBA" id="ARBA00022475"/>
    </source>
</evidence>
<dbReference type="SUPFAM" id="SSF52172">
    <property type="entry name" value="CheY-like"/>
    <property type="match status" value="1"/>
</dbReference>
<evidence type="ECO:0000256" key="13">
    <source>
        <dbReference type="ARBA" id="ARBA00023012"/>
    </source>
</evidence>
<dbReference type="SMART" id="SM00448">
    <property type="entry name" value="REC"/>
    <property type="match status" value="1"/>
</dbReference>
<keyword evidence="7" id="KW-0808">Transferase</keyword>
<comment type="caution">
    <text evidence="21">The sequence shown here is derived from an EMBL/GenBank/DDBJ whole genome shotgun (WGS) entry which is preliminary data.</text>
</comment>
<dbReference type="CDD" id="cd17546">
    <property type="entry name" value="REC_hyHK_CKI1_RcsC-like"/>
    <property type="match status" value="1"/>
</dbReference>
<dbReference type="SUPFAM" id="SSF47384">
    <property type="entry name" value="Homodimeric domain of signal transducing histidine kinase"/>
    <property type="match status" value="1"/>
</dbReference>